<comment type="caution">
    <text evidence="2">The sequence shown here is derived from an EMBL/GenBank/DDBJ whole genome shotgun (WGS) entry which is preliminary data.</text>
</comment>
<keyword evidence="1" id="KW-0732">Signal</keyword>
<dbReference type="Proteomes" id="UP001597542">
    <property type="component" value="Unassembled WGS sequence"/>
</dbReference>
<name>A0ABW5HWQ6_9PSEU</name>
<keyword evidence="3" id="KW-1185">Reference proteome</keyword>
<sequence length="189" mass="20684">MWRDMRVLAPSRKRSFMVISRQQSRRLTAVLAAASVSTLAALAQPASTPASAEPWVKPRAVPLVAIGEGKVNCPQGYMCLWTQPNYAGQGLGVYGSEADFGAFPEEFRFMTDAARSLYNNGFAQDTKPDVVLTRLPNFQGGIMLLCNGESMADLPLDTSGKWVNNQEYGKSWGNIIRSDIWVSDTAGCR</sequence>
<feature type="chain" id="PRO_5046597865" evidence="1">
    <location>
        <begin position="44"/>
        <end position="189"/>
    </location>
</feature>
<dbReference type="Pfam" id="PF03995">
    <property type="entry name" value="Inhibitor_I36"/>
    <property type="match status" value="1"/>
</dbReference>
<gene>
    <name evidence="2" type="ORF">ACFSUT_13125</name>
</gene>
<evidence type="ECO:0000313" key="3">
    <source>
        <dbReference type="Proteomes" id="UP001597542"/>
    </source>
</evidence>
<evidence type="ECO:0000256" key="1">
    <source>
        <dbReference type="SAM" id="SignalP"/>
    </source>
</evidence>
<protein>
    <submittedName>
        <fullName evidence="2">Peptidase inhibitor family I36 protein</fullName>
    </submittedName>
</protein>
<reference evidence="3" key="1">
    <citation type="journal article" date="2019" name="Int. J. Syst. Evol. Microbiol.">
        <title>The Global Catalogue of Microorganisms (GCM) 10K type strain sequencing project: providing services to taxonomists for standard genome sequencing and annotation.</title>
        <authorList>
            <consortium name="The Broad Institute Genomics Platform"/>
            <consortium name="The Broad Institute Genome Sequencing Center for Infectious Disease"/>
            <person name="Wu L."/>
            <person name="Ma J."/>
        </authorList>
    </citation>
    <scope>NUCLEOTIDE SEQUENCE [LARGE SCALE GENOMIC DNA]</scope>
    <source>
        <strain evidence="3">CGMCC 4.7638</strain>
    </source>
</reference>
<accession>A0ABW5HWQ6</accession>
<dbReference type="RefSeq" id="WP_344274422.1">
    <property type="nucleotide sequence ID" value="NZ_BAAAHV010000011.1"/>
</dbReference>
<dbReference type="EMBL" id="JBHUKQ010000010">
    <property type="protein sequence ID" value="MFD2481220.1"/>
    <property type="molecule type" value="Genomic_DNA"/>
</dbReference>
<proteinExistence type="predicted"/>
<evidence type="ECO:0000313" key="2">
    <source>
        <dbReference type="EMBL" id="MFD2481220.1"/>
    </source>
</evidence>
<dbReference type="Gene3D" id="2.60.20.10">
    <property type="entry name" value="Crystallins"/>
    <property type="match status" value="1"/>
</dbReference>
<organism evidence="2 3">
    <name type="scientific">Amycolatopsis albidoflavus</name>
    <dbReference type="NCBI Taxonomy" id="102226"/>
    <lineage>
        <taxon>Bacteria</taxon>
        <taxon>Bacillati</taxon>
        <taxon>Actinomycetota</taxon>
        <taxon>Actinomycetes</taxon>
        <taxon>Pseudonocardiales</taxon>
        <taxon>Pseudonocardiaceae</taxon>
        <taxon>Amycolatopsis</taxon>
    </lineage>
</organism>
<feature type="signal peptide" evidence="1">
    <location>
        <begin position="1"/>
        <end position="43"/>
    </location>
</feature>